<name>A0ABW6XIT1_9ACTN</name>
<reference evidence="2 3" key="1">
    <citation type="submission" date="2024-10" db="EMBL/GenBank/DDBJ databases">
        <title>The Natural Products Discovery Center: Release of the First 8490 Sequenced Strains for Exploring Actinobacteria Biosynthetic Diversity.</title>
        <authorList>
            <person name="Kalkreuter E."/>
            <person name="Kautsar S.A."/>
            <person name="Yang D."/>
            <person name="Bader C.D."/>
            <person name="Teijaro C.N."/>
            <person name="Fluegel L."/>
            <person name="Davis C.M."/>
            <person name="Simpson J.R."/>
            <person name="Lauterbach L."/>
            <person name="Steele A.D."/>
            <person name="Gui C."/>
            <person name="Meng S."/>
            <person name="Li G."/>
            <person name="Viehrig K."/>
            <person name="Ye F."/>
            <person name="Su P."/>
            <person name="Kiefer A.F."/>
            <person name="Nichols A."/>
            <person name="Cepeda A.J."/>
            <person name="Yan W."/>
            <person name="Fan B."/>
            <person name="Jiang Y."/>
            <person name="Adhikari A."/>
            <person name="Zheng C.-J."/>
            <person name="Schuster L."/>
            <person name="Cowan T.M."/>
            <person name="Smanski M.J."/>
            <person name="Chevrette M.G."/>
            <person name="De Carvalho L.P.S."/>
            <person name="Shen B."/>
        </authorList>
    </citation>
    <scope>NUCLEOTIDE SEQUENCE [LARGE SCALE GENOMIC DNA]</scope>
    <source>
        <strain evidence="2 3">NPDC012605</strain>
    </source>
</reference>
<protein>
    <submittedName>
        <fullName evidence="2">Uncharacterized protein</fullName>
    </submittedName>
</protein>
<evidence type="ECO:0000313" key="2">
    <source>
        <dbReference type="EMBL" id="MFF5917386.1"/>
    </source>
</evidence>
<comment type="caution">
    <text evidence="2">The sequence shown here is derived from an EMBL/GenBank/DDBJ whole genome shotgun (WGS) entry which is preliminary data.</text>
</comment>
<dbReference type="RefSeq" id="WP_030321914.1">
    <property type="nucleotide sequence ID" value="NZ_JBIBDZ010000001.1"/>
</dbReference>
<proteinExistence type="predicted"/>
<keyword evidence="3" id="KW-1185">Reference proteome</keyword>
<sequence>MKGAALPLGAASALRASTGAPLPPAERSDVDATEARARAILGPEVFAETFTHGTTLRHGQAVTEAGPPEATLERLTKT</sequence>
<dbReference type="EMBL" id="JBIBDZ010000001">
    <property type="protein sequence ID" value="MFF5917386.1"/>
    <property type="molecule type" value="Genomic_DNA"/>
</dbReference>
<accession>A0ABW6XIT1</accession>
<feature type="region of interest" description="Disordered" evidence="1">
    <location>
        <begin position="56"/>
        <end position="78"/>
    </location>
</feature>
<evidence type="ECO:0000256" key="1">
    <source>
        <dbReference type="SAM" id="MobiDB-lite"/>
    </source>
</evidence>
<dbReference type="Proteomes" id="UP001602370">
    <property type="component" value="Unassembled WGS sequence"/>
</dbReference>
<gene>
    <name evidence="2" type="ORF">ACFY8C_03425</name>
</gene>
<evidence type="ECO:0000313" key="3">
    <source>
        <dbReference type="Proteomes" id="UP001602370"/>
    </source>
</evidence>
<organism evidence="2 3">
    <name type="scientific">Streptomyces flavochromogenes</name>
    <dbReference type="NCBI Taxonomy" id="68199"/>
    <lineage>
        <taxon>Bacteria</taxon>
        <taxon>Bacillati</taxon>
        <taxon>Actinomycetota</taxon>
        <taxon>Actinomycetes</taxon>
        <taxon>Kitasatosporales</taxon>
        <taxon>Streptomycetaceae</taxon>
        <taxon>Streptomyces</taxon>
    </lineage>
</organism>